<dbReference type="Gene3D" id="3.55.50.30">
    <property type="match status" value="1"/>
</dbReference>
<evidence type="ECO:0000313" key="5">
    <source>
        <dbReference type="Proteomes" id="UP001501207"/>
    </source>
</evidence>
<comment type="caution">
    <text evidence="4">The sequence shown here is derived from an EMBL/GenBank/DDBJ whole genome shotgun (WGS) entry which is preliminary data.</text>
</comment>
<evidence type="ECO:0000259" key="2">
    <source>
        <dbReference type="Pfam" id="PF04773"/>
    </source>
</evidence>
<feature type="transmembrane region" description="Helical" evidence="1">
    <location>
        <begin position="74"/>
        <end position="94"/>
    </location>
</feature>
<sequence length="318" mass="35787">MQINRALLQRYSAGRCNEEEKKRVEAWLEDGEWPLPEDAERLPPELKNKLWERIYSGIKAAAPSTLIRKHGLKWLGMAAALLVVAATVVLAYFIRRAGVETGQPRVYATGPGEQKRIMLSDSSVVFLNPGSVLEVMQPFPADRRELILKGGAAFFEVARDEQRPFTVISGAVHTTALGTSFKVVNRARQDKIDVLLSYGRVRVEDYSVAKGKKGFLLDPGEEITYDKNSGNMRKKIAAPQRFDYRHNVLYFKDAGIGEVVEKLGRYYHVDVRYETLKQVRWSVSGEFAGQPLDIVMKAIAYSCNISYSIKGDSLILTR</sequence>
<accession>A0ABP8FJQ9</accession>
<dbReference type="PANTHER" id="PTHR30273">
    <property type="entry name" value="PERIPLASMIC SIGNAL SENSOR AND SIGMA FACTOR ACTIVATOR FECR-RELATED"/>
    <property type="match status" value="1"/>
</dbReference>
<dbReference type="EMBL" id="BAABFN010000002">
    <property type="protein sequence ID" value="GAA4305396.1"/>
    <property type="molecule type" value="Genomic_DNA"/>
</dbReference>
<dbReference type="RefSeq" id="WP_344976607.1">
    <property type="nucleotide sequence ID" value="NZ_BAABFN010000002.1"/>
</dbReference>
<evidence type="ECO:0000256" key="1">
    <source>
        <dbReference type="SAM" id="Phobius"/>
    </source>
</evidence>
<dbReference type="InterPro" id="IPR012373">
    <property type="entry name" value="Ferrdict_sens_TM"/>
</dbReference>
<dbReference type="PIRSF" id="PIRSF018266">
    <property type="entry name" value="FecR"/>
    <property type="match status" value="1"/>
</dbReference>
<proteinExistence type="predicted"/>
<organism evidence="4 5">
    <name type="scientific">Compostibacter hankyongensis</name>
    <dbReference type="NCBI Taxonomy" id="1007089"/>
    <lineage>
        <taxon>Bacteria</taxon>
        <taxon>Pseudomonadati</taxon>
        <taxon>Bacteroidota</taxon>
        <taxon>Chitinophagia</taxon>
        <taxon>Chitinophagales</taxon>
        <taxon>Chitinophagaceae</taxon>
        <taxon>Compostibacter</taxon>
    </lineage>
</organism>
<dbReference type="InterPro" id="IPR032508">
    <property type="entry name" value="FecR_C"/>
</dbReference>
<evidence type="ECO:0008006" key="6">
    <source>
        <dbReference type="Google" id="ProtNLM"/>
    </source>
</evidence>
<keyword evidence="1" id="KW-1133">Transmembrane helix</keyword>
<reference evidence="5" key="1">
    <citation type="journal article" date="2019" name="Int. J. Syst. Evol. Microbiol.">
        <title>The Global Catalogue of Microorganisms (GCM) 10K type strain sequencing project: providing services to taxonomists for standard genome sequencing and annotation.</title>
        <authorList>
            <consortium name="The Broad Institute Genomics Platform"/>
            <consortium name="The Broad Institute Genome Sequencing Center for Infectious Disease"/>
            <person name="Wu L."/>
            <person name="Ma J."/>
        </authorList>
    </citation>
    <scope>NUCLEOTIDE SEQUENCE [LARGE SCALE GENOMIC DNA]</scope>
    <source>
        <strain evidence="5">JCM 17664</strain>
    </source>
</reference>
<keyword evidence="1" id="KW-0472">Membrane</keyword>
<dbReference type="PANTHER" id="PTHR30273:SF2">
    <property type="entry name" value="PROTEIN FECR"/>
    <property type="match status" value="1"/>
</dbReference>
<dbReference type="Pfam" id="PF16344">
    <property type="entry name" value="FecR_C"/>
    <property type="match status" value="1"/>
</dbReference>
<dbReference type="Pfam" id="PF04773">
    <property type="entry name" value="FecR"/>
    <property type="match status" value="1"/>
</dbReference>
<keyword evidence="1" id="KW-0812">Transmembrane</keyword>
<evidence type="ECO:0000313" key="4">
    <source>
        <dbReference type="EMBL" id="GAA4305396.1"/>
    </source>
</evidence>
<feature type="domain" description="Protein FecR C-terminal" evidence="3">
    <location>
        <begin position="249"/>
        <end position="315"/>
    </location>
</feature>
<dbReference type="InterPro" id="IPR006860">
    <property type="entry name" value="FecR"/>
</dbReference>
<protein>
    <recommendedName>
        <fullName evidence="6">FecR family protein</fullName>
    </recommendedName>
</protein>
<name>A0ABP8FJQ9_9BACT</name>
<feature type="domain" description="FecR protein" evidence="2">
    <location>
        <begin position="106"/>
        <end position="202"/>
    </location>
</feature>
<dbReference type="Gene3D" id="2.60.120.1440">
    <property type="match status" value="1"/>
</dbReference>
<gene>
    <name evidence="4" type="ORF">GCM10023143_10620</name>
</gene>
<dbReference type="Proteomes" id="UP001501207">
    <property type="component" value="Unassembled WGS sequence"/>
</dbReference>
<keyword evidence="5" id="KW-1185">Reference proteome</keyword>
<evidence type="ECO:0000259" key="3">
    <source>
        <dbReference type="Pfam" id="PF16344"/>
    </source>
</evidence>